<keyword evidence="4" id="KW-1015">Disulfide bond</keyword>
<dbReference type="PROSITE" id="PS00195">
    <property type="entry name" value="GLUTAREDOXIN_1"/>
    <property type="match status" value="1"/>
</dbReference>
<comment type="similarity">
    <text evidence="1 6">Belongs to the glutaredoxin family.</text>
</comment>
<dbReference type="EMBL" id="CP022423">
    <property type="protein sequence ID" value="ASM76117.1"/>
    <property type="molecule type" value="Genomic_DNA"/>
</dbReference>
<keyword evidence="9" id="KW-1185">Reference proteome</keyword>
<comment type="function">
    <text evidence="6">Has a glutathione-disulfide oxidoreductase activity in the presence of NADPH and glutathione reductase. Reduces low molecular weight disulfides and proteins.</text>
</comment>
<keyword evidence="6" id="KW-0963">Cytoplasm</keyword>
<dbReference type="AlphaFoldDB" id="A0A221KBB2"/>
<sequence length="91" mass="10063">MLRVVAMNKVLMYTTQVCPYCIRAKALLKQRGVSEIQEIRVDLDPVAKGHMMEITGRRTVPQIFIGDTHVGGCDDLVALDQRGGLLPLLNA</sequence>
<dbReference type="KEGG" id="vff:VITFI_CDS0338"/>
<proteinExistence type="inferred from homology"/>
<dbReference type="PROSITE" id="PS51354">
    <property type="entry name" value="GLUTAREDOXIN_2"/>
    <property type="match status" value="1"/>
</dbReference>
<evidence type="ECO:0000256" key="2">
    <source>
        <dbReference type="ARBA" id="ARBA00022448"/>
    </source>
</evidence>
<dbReference type="SUPFAM" id="SSF52833">
    <property type="entry name" value="Thioredoxin-like"/>
    <property type="match status" value="1"/>
</dbReference>
<dbReference type="Gene3D" id="3.40.30.10">
    <property type="entry name" value="Glutaredoxin"/>
    <property type="match status" value="1"/>
</dbReference>
<dbReference type="PANTHER" id="PTHR45694:SF18">
    <property type="entry name" value="GLUTAREDOXIN-1-RELATED"/>
    <property type="match status" value="1"/>
</dbReference>
<protein>
    <recommendedName>
        <fullName evidence="6">Glutaredoxin</fullName>
    </recommendedName>
</protein>
<keyword evidence="5 6" id="KW-0676">Redox-active center</keyword>
<evidence type="ECO:0000256" key="3">
    <source>
        <dbReference type="ARBA" id="ARBA00022982"/>
    </source>
</evidence>
<evidence type="ECO:0000256" key="4">
    <source>
        <dbReference type="ARBA" id="ARBA00023157"/>
    </source>
</evidence>
<dbReference type="PANTHER" id="PTHR45694">
    <property type="entry name" value="GLUTAREDOXIN 2"/>
    <property type="match status" value="1"/>
</dbReference>
<dbReference type="CDD" id="cd03418">
    <property type="entry name" value="GRX_GRXb_1_3_like"/>
    <property type="match status" value="1"/>
</dbReference>
<dbReference type="GO" id="GO:0045454">
    <property type="term" value="P:cell redox homeostasis"/>
    <property type="evidence" value="ECO:0007669"/>
    <property type="project" value="InterPro"/>
</dbReference>
<dbReference type="Proteomes" id="UP000199729">
    <property type="component" value="Chromosome"/>
</dbReference>
<keyword evidence="2 6" id="KW-0813">Transport</keyword>
<gene>
    <name evidence="8" type="ORF">VITFI_CDS0338</name>
</gene>
<dbReference type="InterPro" id="IPR014025">
    <property type="entry name" value="Glutaredoxin_subgr"/>
</dbReference>
<evidence type="ECO:0000256" key="1">
    <source>
        <dbReference type="ARBA" id="ARBA00007787"/>
    </source>
</evidence>
<reference evidence="8 9" key="1">
    <citation type="submission" date="2017-07" db="EMBL/GenBank/DDBJ databases">
        <title>Complete Genome Sequence of the cosmetic ferment Vitreoscilla filiformis (ATCC15551).</title>
        <authorList>
            <person name="Contreras S."/>
            <person name="Sagory-Zalkind P."/>
            <person name="Blanquart H."/>
            <person name="Iltis A."/>
            <person name="Morand S.C."/>
        </authorList>
    </citation>
    <scope>NUCLEOTIDE SEQUENCE [LARGE SCALE GENOMIC DNA]</scope>
    <source>
        <strain evidence="8 9">ATCC 15551</strain>
    </source>
</reference>
<dbReference type="GO" id="GO:0005737">
    <property type="term" value="C:cytoplasm"/>
    <property type="evidence" value="ECO:0007669"/>
    <property type="project" value="TreeGrafter"/>
</dbReference>
<evidence type="ECO:0000256" key="5">
    <source>
        <dbReference type="ARBA" id="ARBA00023284"/>
    </source>
</evidence>
<dbReference type="InterPro" id="IPR002109">
    <property type="entry name" value="Glutaredoxin"/>
</dbReference>
<dbReference type="GO" id="GO:0015038">
    <property type="term" value="F:glutathione disulfide oxidoreductase activity"/>
    <property type="evidence" value="ECO:0007669"/>
    <property type="project" value="UniProtKB-UniRule"/>
</dbReference>
<evidence type="ECO:0000313" key="9">
    <source>
        <dbReference type="Proteomes" id="UP000199729"/>
    </source>
</evidence>
<dbReference type="InterPro" id="IPR011767">
    <property type="entry name" value="GLR_AS"/>
</dbReference>
<accession>A0A221KBB2</accession>
<dbReference type="NCBIfam" id="TIGR02181">
    <property type="entry name" value="GRX_bact"/>
    <property type="match status" value="1"/>
</dbReference>
<evidence type="ECO:0000259" key="7">
    <source>
        <dbReference type="Pfam" id="PF00462"/>
    </source>
</evidence>
<dbReference type="PRINTS" id="PR00160">
    <property type="entry name" value="GLUTAREDOXIN"/>
</dbReference>
<dbReference type="InterPro" id="IPR011900">
    <property type="entry name" value="GRX_bact"/>
</dbReference>
<dbReference type="Pfam" id="PF00462">
    <property type="entry name" value="Glutaredoxin"/>
    <property type="match status" value="1"/>
</dbReference>
<dbReference type="GO" id="GO:0034599">
    <property type="term" value="P:cellular response to oxidative stress"/>
    <property type="evidence" value="ECO:0007669"/>
    <property type="project" value="TreeGrafter"/>
</dbReference>
<keyword evidence="3 6" id="KW-0249">Electron transport</keyword>
<dbReference type="InterPro" id="IPR036249">
    <property type="entry name" value="Thioredoxin-like_sf"/>
</dbReference>
<evidence type="ECO:0000256" key="6">
    <source>
        <dbReference type="RuleBase" id="RU364065"/>
    </source>
</evidence>
<evidence type="ECO:0000313" key="8">
    <source>
        <dbReference type="EMBL" id="ASM76117.1"/>
    </source>
</evidence>
<feature type="domain" description="Glutaredoxin" evidence="7">
    <location>
        <begin position="10"/>
        <end position="70"/>
    </location>
</feature>
<name>A0A221KBB2_VITFI</name>
<organism evidence="8 9">
    <name type="scientific">Vitreoscilla filiformis</name>
    <dbReference type="NCBI Taxonomy" id="63"/>
    <lineage>
        <taxon>Bacteria</taxon>
        <taxon>Pseudomonadati</taxon>
        <taxon>Pseudomonadota</taxon>
        <taxon>Betaproteobacteria</taxon>
        <taxon>Neisseriales</taxon>
        <taxon>Neisseriaceae</taxon>
        <taxon>Vitreoscilla</taxon>
    </lineage>
</organism>